<evidence type="ECO:0000313" key="10">
    <source>
        <dbReference type="Proteomes" id="UP000607653"/>
    </source>
</evidence>
<dbReference type="PANTHER" id="PTHR32077">
    <property type="entry name" value="FASCICLIN-LIKE ARABINOGALACTAN PROTEIN"/>
    <property type="match status" value="1"/>
</dbReference>
<keyword evidence="4" id="KW-0325">Glycoprotein</keyword>
<dbReference type="AlphaFoldDB" id="A0A822Y6R3"/>
<gene>
    <name evidence="9" type="ORF">HUJ06_029668</name>
</gene>
<comment type="function">
    <text evidence="7">May be a cell surface adhesion protein.</text>
</comment>
<comment type="subcellular location">
    <subcellularLocation>
        <location evidence="1">Cell membrane</location>
        <topology evidence="1">Lipid-anchor</topology>
        <topology evidence="1">GPI-anchor</topology>
    </subcellularLocation>
</comment>
<name>A0A822Y6R3_NELNU</name>
<dbReference type="Pfam" id="PF02469">
    <property type="entry name" value="Fasciclin"/>
    <property type="match status" value="1"/>
</dbReference>
<keyword evidence="10" id="KW-1185">Reference proteome</keyword>
<evidence type="ECO:0000256" key="1">
    <source>
        <dbReference type="ARBA" id="ARBA00004609"/>
    </source>
</evidence>
<evidence type="ECO:0000256" key="7">
    <source>
        <dbReference type="ARBA" id="ARBA00024686"/>
    </source>
</evidence>
<keyword evidence="4" id="KW-0336">GPI-anchor</keyword>
<evidence type="ECO:0000256" key="3">
    <source>
        <dbReference type="ARBA" id="ARBA00022475"/>
    </source>
</evidence>
<evidence type="ECO:0000256" key="4">
    <source>
        <dbReference type="ARBA" id="ARBA00022622"/>
    </source>
</evidence>
<keyword evidence="3" id="KW-1003">Cell membrane</keyword>
<evidence type="ECO:0000256" key="2">
    <source>
        <dbReference type="ARBA" id="ARBA00007843"/>
    </source>
</evidence>
<protein>
    <recommendedName>
        <fullName evidence="8">FAS1 domain-containing protein</fullName>
    </recommendedName>
</protein>
<keyword evidence="6" id="KW-0472">Membrane</keyword>
<sequence length="187" mass="20623">MASVEEKAPTPNPSELNLTSLMSKQGCKTFDNNIEGGLTVLCPTDQVFKDFMPKYKNLITDGNNLLLLYHGIPVYDSMEMLRLNNGVVNTLAIDGANNMIPQFRTTANQHPLAIYTIDKVLLPKELFKAWPMPVPTLAPTPMPMVGKSPKAPKHVSPPISESVSWNGELSDQTVADDNNVVRFNGER</sequence>
<evidence type="ECO:0000313" key="9">
    <source>
        <dbReference type="EMBL" id="DAD28200.1"/>
    </source>
</evidence>
<dbReference type="PROSITE" id="PS50213">
    <property type="entry name" value="FAS1"/>
    <property type="match status" value="1"/>
</dbReference>
<accession>A0A822Y6R3</accession>
<dbReference type="Proteomes" id="UP000607653">
    <property type="component" value="Unassembled WGS sequence"/>
</dbReference>
<evidence type="ECO:0000256" key="6">
    <source>
        <dbReference type="ARBA" id="ARBA00023136"/>
    </source>
</evidence>
<evidence type="ECO:0000256" key="5">
    <source>
        <dbReference type="ARBA" id="ARBA00022729"/>
    </source>
</evidence>
<keyword evidence="5" id="KW-0732">Signal</keyword>
<dbReference type="InterPro" id="IPR036378">
    <property type="entry name" value="FAS1_dom_sf"/>
</dbReference>
<comment type="similarity">
    <text evidence="2">Belongs to the fasciclin-like AGP family.</text>
</comment>
<reference evidence="9 10" key="1">
    <citation type="journal article" date="2020" name="Mol. Biol. Evol.">
        <title>Distinct Expression and Methylation Patterns for Genes with Different Fates following a Single Whole-Genome Duplication in Flowering Plants.</title>
        <authorList>
            <person name="Shi T."/>
            <person name="Rahmani R.S."/>
            <person name="Gugger P.F."/>
            <person name="Wang M."/>
            <person name="Li H."/>
            <person name="Zhang Y."/>
            <person name="Li Z."/>
            <person name="Wang Q."/>
            <person name="Van de Peer Y."/>
            <person name="Marchal K."/>
            <person name="Chen J."/>
        </authorList>
    </citation>
    <scope>NUCLEOTIDE SEQUENCE [LARGE SCALE GENOMIC DNA]</scope>
    <source>
        <tissue evidence="9">Leaf</tissue>
    </source>
</reference>
<keyword evidence="4" id="KW-0449">Lipoprotein</keyword>
<dbReference type="GO" id="GO:0005886">
    <property type="term" value="C:plasma membrane"/>
    <property type="evidence" value="ECO:0007669"/>
    <property type="project" value="UniProtKB-SubCell"/>
</dbReference>
<dbReference type="SMART" id="SM00554">
    <property type="entry name" value="FAS1"/>
    <property type="match status" value="1"/>
</dbReference>
<organism evidence="9 10">
    <name type="scientific">Nelumbo nucifera</name>
    <name type="common">Sacred lotus</name>
    <dbReference type="NCBI Taxonomy" id="4432"/>
    <lineage>
        <taxon>Eukaryota</taxon>
        <taxon>Viridiplantae</taxon>
        <taxon>Streptophyta</taxon>
        <taxon>Embryophyta</taxon>
        <taxon>Tracheophyta</taxon>
        <taxon>Spermatophyta</taxon>
        <taxon>Magnoliopsida</taxon>
        <taxon>Proteales</taxon>
        <taxon>Nelumbonaceae</taxon>
        <taxon>Nelumbo</taxon>
    </lineage>
</organism>
<comment type="caution">
    <text evidence="9">The sequence shown here is derived from an EMBL/GenBank/DDBJ whole genome shotgun (WGS) entry which is preliminary data.</text>
</comment>
<proteinExistence type="inferred from homology"/>
<dbReference type="InterPro" id="IPR000782">
    <property type="entry name" value="FAS1_domain"/>
</dbReference>
<dbReference type="EMBL" id="DUZY01000002">
    <property type="protein sequence ID" value="DAD28200.1"/>
    <property type="molecule type" value="Genomic_DNA"/>
</dbReference>
<feature type="domain" description="FAS1" evidence="8">
    <location>
        <begin position="1"/>
        <end position="121"/>
    </location>
</feature>
<dbReference type="PANTHER" id="PTHR32077:SF86">
    <property type="entry name" value="FAS1 DOMAIN-CONTAINING PROTEIN SELMODRAFT_448915"/>
    <property type="match status" value="1"/>
</dbReference>
<evidence type="ECO:0000259" key="8">
    <source>
        <dbReference type="PROSITE" id="PS50213"/>
    </source>
</evidence>
<dbReference type="InterPro" id="IPR045003">
    <property type="entry name" value="FLA_A"/>
</dbReference>
<dbReference type="SUPFAM" id="SSF82153">
    <property type="entry name" value="FAS1 domain"/>
    <property type="match status" value="1"/>
</dbReference>
<dbReference type="GO" id="GO:0098552">
    <property type="term" value="C:side of membrane"/>
    <property type="evidence" value="ECO:0007669"/>
    <property type="project" value="UniProtKB-KW"/>
</dbReference>